<organism evidence="1 2">
    <name type="scientific">Priestia taiwanensis</name>
    <dbReference type="NCBI Taxonomy" id="1347902"/>
    <lineage>
        <taxon>Bacteria</taxon>
        <taxon>Bacillati</taxon>
        <taxon>Bacillota</taxon>
        <taxon>Bacilli</taxon>
        <taxon>Bacillales</taxon>
        <taxon>Bacillaceae</taxon>
        <taxon>Priestia</taxon>
    </lineage>
</organism>
<keyword evidence="2" id="KW-1185">Reference proteome</keyword>
<dbReference type="EMBL" id="BMFK01000001">
    <property type="protein sequence ID" value="GGE59609.1"/>
    <property type="molecule type" value="Genomic_DNA"/>
</dbReference>
<reference evidence="1" key="1">
    <citation type="journal article" date="2014" name="Int. J. Syst. Evol. Microbiol.">
        <title>Complete genome sequence of Corynebacterium casei LMG S-19264T (=DSM 44701T), isolated from a smear-ripened cheese.</title>
        <authorList>
            <consortium name="US DOE Joint Genome Institute (JGI-PGF)"/>
            <person name="Walter F."/>
            <person name="Albersmeier A."/>
            <person name="Kalinowski J."/>
            <person name="Ruckert C."/>
        </authorList>
    </citation>
    <scope>NUCLEOTIDE SEQUENCE</scope>
    <source>
        <strain evidence="1">CGMCC 1.12698</strain>
    </source>
</reference>
<sequence length="86" mass="9784">MVQIQSNSQKAKQLAGKMGLASDVIQHAINRSITQSNRTTLTINSRAQESNQQAMQLTRQFHTAFQQVINNIHSVNNEFERMDNEL</sequence>
<dbReference type="InterPro" id="IPR021477">
    <property type="entry name" value="TVIIS_effector_SACOL2603_fam"/>
</dbReference>
<comment type="caution">
    <text evidence="1">The sequence shown here is derived from an EMBL/GenBank/DDBJ whole genome shotgun (WGS) entry which is preliminary data.</text>
</comment>
<evidence type="ECO:0000313" key="2">
    <source>
        <dbReference type="Proteomes" id="UP000605259"/>
    </source>
</evidence>
<accession>A0A917ELU6</accession>
<proteinExistence type="predicted"/>
<name>A0A917ELU6_9BACI</name>
<dbReference type="Proteomes" id="UP000605259">
    <property type="component" value="Unassembled WGS sequence"/>
</dbReference>
<reference evidence="1" key="2">
    <citation type="submission" date="2020-09" db="EMBL/GenBank/DDBJ databases">
        <authorList>
            <person name="Sun Q."/>
            <person name="Zhou Y."/>
        </authorList>
    </citation>
    <scope>NUCLEOTIDE SEQUENCE</scope>
    <source>
        <strain evidence="1">CGMCC 1.12698</strain>
    </source>
</reference>
<dbReference type="RefSeq" id="WP_188387080.1">
    <property type="nucleotide sequence ID" value="NZ_BMFK01000001.1"/>
</dbReference>
<dbReference type="NCBIfam" id="TIGR04197">
    <property type="entry name" value="T7SS_SACOL2603"/>
    <property type="match status" value="1"/>
</dbReference>
<protein>
    <submittedName>
        <fullName evidence="1">Creatininase</fullName>
    </submittedName>
</protein>
<gene>
    <name evidence="1" type="ORF">GCM10007140_07410</name>
</gene>
<dbReference type="AlphaFoldDB" id="A0A917ELU6"/>
<evidence type="ECO:0000313" key="1">
    <source>
        <dbReference type="EMBL" id="GGE59609.1"/>
    </source>
</evidence>